<evidence type="ECO:0000313" key="3">
    <source>
        <dbReference type="Proteomes" id="UP000075714"/>
    </source>
</evidence>
<gene>
    <name evidence="2" type="ORF">GPECTOR_59g677</name>
</gene>
<evidence type="ECO:0000256" key="1">
    <source>
        <dbReference type="SAM" id="MobiDB-lite"/>
    </source>
</evidence>
<protein>
    <submittedName>
        <fullName evidence="2">Uncharacterized protein</fullName>
    </submittedName>
</protein>
<evidence type="ECO:0000313" key="2">
    <source>
        <dbReference type="EMBL" id="KXZ45068.1"/>
    </source>
</evidence>
<name>A0A150G5H2_GONPE</name>
<proteinExistence type="predicted"/>
<feature type="compositionally biased region" description="Basic residues" evidence="1">
    <location>
        <begin position="1"/>
        <end position="16"/>
    </location>
</feature>
<keyword evidence="3" id="KW-1185">Reference proteome</keyword>
<reference evidence="3" key="1">
    <citation type="journal article" date="2016" name="Nat. Commun.">
        <title>The Gonium pectorale genome demonstrates co-option of cell cycle regulation during the evolution of multicellularity.</title>
        <authorList>
            <person name="Hanschen E.R."/>
            <person name="Marriage T.N."/>
            <person name="Ferris P.J."/>
            <person name="Hamaji T."/>
            <person name="Toyoda A."/>
            <person name="Fujiyama A."/>
            <person name="Neme R."/>
            <person name="Noguchi H."/>
            <person name="Minakuchi Y."/>
            <person name="Suzuki M."/>
            <person name="Kawai-Toyooka H."/>
            <person name="Smith D.R."/>
            <person name="Sparks H."/>
            <person name="Anderson J."/>
            <person name="Bakaric R."/>
            <person name="Luria V."/>
            <person name="Karger A."/>
            <person name="Kirschner M.W."/>
            <person name="Durand P.M."/>
            <person name="Michod R.E."/>
            <person name="Nozaki H."/>
            <person name="Olson B.J."/>
        </authorList>
    </citation>
    <scope>NUCLEOTIDE SEQUENCE [LARGE SCALE GENOMIC DNA]</scope>
    <source>
        <strain evidence="3">NIES-2863</strain>
    </source>
</reference>
<sequence length="89" mass="10349">MGGQGARRKRNWRHNRPNSPYNKYRADELLLRQRRHEEQELRDAVLGAVSCAPQREELERQLLGLELEGRINMLKRLKAEQADAEAAGE</sequence>
<feature type="region of interest" description="Disordered" evidence="1">
    <location>
        <begin position="1"/>
        <end position="25"/>
    </location>
</feature>
<accession>A0A150G5H2</accession>
<organism evidence="2 3">
    <name type="scientific">Gonium pectorale</name>
    <name type="common">Green alga</name>
    <dbReference type="NCBI Taxonomy" id="33097"/>
    <lineage>
        <taxon>Eukaryota</taxon>
        <taxon>Viridiplantae</taxon>
        <taxon>Chlorophyta</taxon>
        <taxon>core chlorophytes</taxon>
        <taxon>Chlorophyceae</taxon>
        <taxon>CS clade</taxon>
        <taxon>Chlamydomonadales</taxon>
        <taxon>Volvocaceae</taxon>
        <taxon>Gonium</taxon>
    </lineage>
</organism>
<dbReference type="Proteomes" id="UP000075714">
    <property type="component" value="Unassembled WGS sequence"/>
</dbReference>
<dbReference type="AlphaFoldDB" id="A0A150G5H2"/>
<comment type="caution">
    <text evidence="2">The sequence shown here is derived from an EMBL/GenBank/DDBJ whole genome shotgun (WGS) entry which is preliminary data.</text>
</comment>
<dbReference type="EMBL" id="LSYV01000060">
    <property type="protein sequence ID" value="KXZ45068.1"/>
    <property type="molecule type" value="Genomic_DNA"/>
</dbReference>